<reference evidence="2" key="1">
    <citation type="submission" date="2018-05" db="EMBL/GenBank/DDBJ databases">
        <authorList>
            <person name="Lanie J.A."/>
            <person name="Ng W.-L."/>
            <person name="Kazmierczak K.M."/>
            <person name="Andrzejewski T.M."/>
            <person name="Davidsen T.M."/>
            <person name="Wayne K.J."/>
            <person name="Tettelin H."/>
            <person name="Glass J.I."/>
            <person name="Rusch D."/>
            <person name="Podicherti R."/>
            <person name="Tsui H.-C.T."/>
            <person name="Winkler M.E."/>
        </authorList>
    </citation>
    <scope>NUCLEOTIDE SEQUENCE</scope>
</reference>
<dbReference type="EMBL" id="UINC01173660">
    <property type="protein sequence ID" value="SVD79374.1"/>
    <property type="molecule type" value="Genomic_DNA"/>
</dbReference>
<dbReference type="InterPro" id="IPR027417">
    <property type="entry name" value="P-loop_NTPase"/>
</dbReference>
<evidence type="ECO:0000313" key="2">
    <source>
        <dbReference type="EMBL" id="SVD79374.1"/>
    </source>
</evidence>
<feature type="domain" description="Rad50/SbcC-type AAA" evidence="1">
    <location>
        <begin position="5"/>
        <end position="198"/>
    </location>
</feature>
<dbReference type="PANTHER" id="PTHR32114:SF2">
    <property type="entry name" value="ABC TRANSPORTER ABCH.3"/>
    <property type="match status" value="1"/>
</dbReference>
<dbReference type="Gene3D" id="3.40.50.300">
    <property type="entry name" value="P-loop containing nucleotide triphosphate hydrolases"/>
    <property type="match status" value="1"/>
</dbReference>
<gene>
    <name evidence="2" type="ORF">METZ01_LOCUS432228</name>
</gene>
<dbReference type="Pfam" id="PF13476">
    <property type="entry name" value="AAA_23"/>
    <property type="match status" value="1"/>
</dbReference>
<dbReference type="PANTHER" id="PTHR32114">
    <property type="entry name" value="ABC TRANSPORTER ABCH.3"/>
    <property type="match status" value="1"/>
</dbReference>
<proteinExistence type="predicted"/>
<organism evidence="2">
    <name type="scientific">marine metagenome</name>
    <dbReference type="NCBI Taxonomy" id="408172"/>
    <lineage>
        <taxon>unclassified sequences</taxon>
        <taxon>metagenomes</taxon>
        <taxon>ecological metagenomes</taxon>
    </lineage>
</organism>
<dbReference type="GO" id="GO:0006302">
    <property type="term" value="P:double-strand break repair"/>
    <property type="evidence" value="ECO:0007669"/>
    <property type="project" value="InterPro"/>
</dbReference>
<dbReference type="AlphaFoldDB" id="A0A382Y829"/>
<evidence type="ECO:0000259" key="1">
    <source>
        <dbReference type="Pfam" id="PF13476"/>
    </source>
</evidence>
<protein>
    <recommendedName>
        <fullName evidence="1">Rad50/SbcC-type AAA domain-containing protein</fullName>
    </recommendedName>
</protein>
<feature type="non-terminal residue" evidence="2">
    <location>
        <position position="234"/>
    </location>
</feature>
<accession>A0A382Y829</accession>
<sequence length="234" mass="26112">MIPLKLNVKNFLCYGENVPTLDFQGIELACLCGQNGHGKTAILEAITWALWGKGRAQTQQEFVRIGQKTMSVELEFACRGETYRVLRTFSKPRGSGAGKTSLEIQIVSPAFIKPITDNTISETQKGIDRILNMDYVTFINTSYLKQGEADIFATSKPNERKQILANILSLSSYDLFESEAKKLSARLDHSAVEQRAKIAIKNQEAQAGEIINTDMQDIDARLFELSSIIDKEKS</sequence>
<dbReference type="SUPFAM" id="SSF52540">
    <property type="entry name" value="P-loop containing nucleoside triphosphate hydrolases"/>
    <property type="match status" value="1"/>
</dbReference>
<dbReference type="InterPro" id="IPR038729">
    <property type="entry name" value="Rad50/SbcC_AAA"/>
</dbReference>
<name>A0A382Y829_9ZZZZ</name>
<dbReference type="GO" id="GO:0016887">
    <property type="term" value="F:ATP hydrolysis activity"/>
    <property type="evidence" value="ECO:0007669"/>
    <property type="project" value="InterPro"/>
</dbReference>